<dbReference type="SUPFAM" id="SSF51556">
    <property type="entry name" value="Metallo-dependent hydrolases"/>
    <property type="match status" value="1"/>
</dbReference>
<dbReference type="Gene3D" id="3.20.20.140">
    <property type="entry name" value="Metal-dependent hydrolases"/>
    <property type="match status" value="1"/>
</dbReference>
<evidence type="ECO:0000259" key="1">
    <source>
        <dbReference type="Pfam" id="PF01979"/>
    </source>
</evidence>
<organism evidence="2 3">
    <name type="scientific">Trichoderma breve</name>
    <dbReference type="NCBI Taxonomy" id="2034170"/>
    <lineage>
        <taxon>Eukaryota</taxon>
        <taxon>Fungi</taxon>
        <taxon>Dikarya</taxon>
        <taxon>Ascomycota</taxon>
        <taxon>Pezizomycotina</taxon>
        <taxon>Sordariomycetes</taxon>
        <taxon>Hypocreomycetidae</taxon>
        <taxon>Hypocreales</taxon>
        <taxon>Hypocreaceae</taxon>
        <taxon>Trichoderma</taxon>
    </lineage>
</organism>
<dbReference type="Pfam" id="PF01979">
    <property type="entry name" value="Amidohydro_1"/>
    <property type="match status" value="1"/>
</dbReference>
<gene>
    <name evidence="2" type="ORF">T069G_05647</name>
</gene>
<dbReference type="InterPro" id="IPR051781">
    <property type="entry name" value="Metallo-dep_Hydrolase"/>
</dbReference>
<reference evidence="2" key="1">
    <citation type="submission" date="2022-09" db="EMBL/GenBank/DDBJ databases">
        <title>Chromosome-level assembly of Trichoderma breve T069, a fungus used in development of biopesticide product.</title>
        <authorList>
            <person name="Lin R."/>
            <person name="Liu T."/>
        </authorList>
    </citation>
    <scope>NUCLEOTIDE SEQUENCE</scope>
    <source>
        <strain evidence="2">T069</strain>
    </source>
</reference>
<evidence type="ECO:0000313" key="3">
    <source>
        <dbReference type="Proteomes" id="UP001140511"/>
    </source>
</evidence>
<feature type="domain" description="Amidohydrolase-related" evidence="1">
    <location>
        <begin position="73"/>
        <end position="420"/>
    </location>
</feature>
<dbReference type="GeneID" id="80867545"/>
<dbReference type="Proteomes" id="UP001140511">
    <property type="component" value="Unassembled WGS sequence"/>
</dbReference>
<dbReference type="GO" id="GO:0016810">
    <property type="term" value="F:hydrolase activity, acting on carbon-nitrogen (but not peptide) bonds"/>
    <property type="evidence" value="ECO:0007669"/>
    <property type="project" value="InterPro"/>
</dbReference>
<comment type="caution">
    <text evidence="2">The sequence shown here is derived from an EMBL/GenBank/DDBJ whole genome shotgun (WGS) entry which is preliminary data.</text>
</comment>
<accession>A0A9W9E781</accession>
<dbReference type="AlphaFoldDB" id="A0A9W9E781"/>
<protein>
    <submittedName>
        <fullName evidence="2">Amidohydrolase family domain-containing protein</fullName>
    </submittedName>
</protein>
<dbReference type="InterPro" id="IPR006680">
    <property type="entry name" value="Amidohydro-rel"/>
</dbReference>
<keyword evidence="3" id="KW-1185">Reference proteome</keyword>
<sequence length="436" mass="46796">MDMAKIIKPWKLDAQPTYIFTNAKLVDPEQAKVVENATIKTVGGKIVSVDTNSSTSPTATDGEIVVDLNGKHICPGLIDCHVHIAVVPGEANLSAYQSMTERISLIRQPWVLKPMIERGFTSVRDCGGATLAMKEAVEEGICVGPRLFIAGYALSQTGGHGDMRSSHDQSPCSCGAVSGISRIVDGPSECFRVARDELRQGADFIKIMGGGGIASATDKVENLQFSDEEIKAIVTAAKNNGTYVTSHSYTPQAIQQAIRQGVRGIEHGNLIDEETAKLMAEAGTFLTPTLITHVMSKQLNFLPPISAAKNDEVLQKGLHAIKIATDAGVTVCFGTDLLGPLHFAQSKEFSVRSQVQTPAQILRSATVNAAKLLMRENELGQIKEGYAADFIVLNGNPLEDITILDRAAENILAVVKDGRVLTSKLDDVKVDVHSRP</sequence>
<dbReference type="InterPro" id="IPR032466">
    <property type="entry name" value="Metal_Hydrolase"/>
</dbReference>
<dbReference type="CDD" id="cd01299">
    <property type="entry name" value="Met_dep_hydrolase_A"/>
    <property type="match status" value="1"/>
</dbReference>
<evidence type="ECO:0000313" key="2">
    <source>
        <dbReference type="EMBL" id="KAJ4860659.1"/>
    </source>
</evidence>
<proteinExistence type="predicted"/>
<dbReference type="EMBL" id="JAOPEN010000003">
    <property type="protein sequence ID" value="KAJ4860659.1"/>
    <property type="molecule type" value="Genomic_DNA"/>
</dbReference>
<dbReference type="RefSeq" id="XP_056029715.1">
    <property type="nucleotide sequence ID" value="XM_056172857.1"/>
</dbReference>
<dbReference type="InterPro" id="IPR011059">
    <property type="entry name" value="Metal-dep_hydrolase_composite"/>
</dbReference>
<dbReference type="Gene3D" id="2.30.40.10">
    <property type="entry name" value="Urease, subunit C, domain 1"/>
    <property type="match status" value="1"/>
</dbReference>
<dbReference type="PANTHER" id="PTHR43135">
    <property type="entry name" value="ALPHA-D-RIBOSE 1-METHYLPHOSPHONATE 5-TRIPHOSPHATE DIPHOSPHATASE"/>
    <property type="match status" value="1"/>
</dbReference>
<dbReference type="InterPro" id="IPR057744">
    <property type="entry name" value="OTAase-like"/>
</dbReference>
<dbReference type="SUPFAM" id="SSF51338">
    <property type="entry name" value="Composite domain of metallo-dependent hydrolases"/>
    <property type="match status" value="1"/>
</dbReference>
<dbReference type="PANTHER" id="PTHR43135:SF3">
    <property type="entry name" value="ALPHA-D-RIBOSE 1-METHYLPHOSPHONATE 5-TRIPHOSPHATE DIPHOSPHATASE"/>
    <property type="match status" value="1"/>
</dbReference>
<name>A0A9W9E781_9HYPO</name>